<dbReference type="Gene3D" id="3.40.50.300">
    <property type="entry name" value="P-loop containing nucleotide triphosphate hydrolases"/>
    <property type="match status" value="1"/>
</dbReference>
<keyword evidence="2" id="KW-0548">Nucleotidyltransferase</keyword>
<dbReference type="Proteomes" id="UP001597102">
    <property type="component" value="Unassembled WGS sequence"/>
</dbReference>
<feature type="region of interest" description="Disordered" evidence="1">
    <location>
        <begin position="1"/>
        <end position="27"/>
    </location>
</feature>
<dbReference type="InterPro" id="IPR050238">
    <property type="entry name" value="DNA_Rep/Repair_Clamp_Loader"/>
</dbReference>
<dbReference type="SUPFAM" id="SSF52540">
    <property type="entry name" value="P-loop containing nucleoside triphosphate hydrolases"/>
    <property type="match status" value="1"/>
</dbReference>
<evidence type="ECO:0000313" key="2">
    <source>
        <dbReference type="EMBL" id="MFD0987168.1"/>
    </source>
</evidence>
<dbReference type="EC" id="2.7.7.7" evidence="2"/>
<protein>
    <submittedName>
        <fullName evidence="2">DNA polymerase III subunit delta</fullName>
        <ecNumber evidence="2">2.7.7.7</ecNumber>
    </submittedName>
</protein>
<feature type="compositionally biased region" description="Basic and acidic residues" evidence="1">
    <location>
        <begin position="1"/>
        <end position="15"/>
    </location>
</feature>
<evidence type="ECO:0000313" key="3">
    <source>
        <dbReference type="Proteomes" id="UP001597102"/>
    </source>
</evidence>
<sequence length="368" mass="40627">MAAADSKARDEEPDRLAGFPAPRETHRLYGHEDPRAQFERALGEDRLHHGWLISGPEGIGKATLAYTLAREVLAHDRAGDDPDDPEGPLFHQVAGRAHPNLLILNRTFNPKTKRYSQWIGVDEVRRLRSFLGGTAAQSGWRVIIVDRADELNAQAANALLKGLEEPPAKTVFLLVATAEGRLPVTIRSRCRSLRLHPLEDEEVDHAAREALAAVDHTLDEETLQTAIALAEGSVRRALVLTGGEGIALYGEILQAFRNLPKLDAAWLHKKAEKLSAPGNTEQLELFFALLLGLLERLIRARATETGRHASESALADDLIRDDDLGRWAEAWEAIGKAHDETLGLNLDRGVLVLDSFSRLQSLAERTNR</sequence>
<gene>
    <name evidence="2" type="ORF">ACFQ2F_08665</name>
</gene>
<comment type="caution">
    <text evidence="2">The sequence shown here is derived from an EMBL/GenBank/DDBJ whole genome shotgun (WGS) entry which is preliminary data.</text>
</comment>
<keyword evidence="2" id="KW-0808">Transferase</keyword>
<dbReference type="InterPro" id="IPR027417">
    <property type="entry name" value="P-loop_NTPase"/>
</dbReference>
<dbReference type="PANTHER" id="PTHR11669">
    <property type="entry name" value="REPLICATION FACTOR C / DNA POLYMERASE III GAMMA-TAU SUBUNIT"/>
    <property type="match status" value="1"/>
</dbReference>
<dbReference type="GO" id="GO:0003887">
    <property type="term" value="F:DNA-directed DNA polymerase activity"/>
    <property type="evidence" value="ECO:0007669"/>
    <property type="project" value="UniProtKB-EC"/>
</dbReference>
<dbReference type="EMBL" id="JBHTJO010000001">
    <property type="protein sequence ID" value="MFD0987168.1"/>
    <property type="molecule type" value="Genomic_DNA"/>
</dbReference>
<dbReference type="RefSeq" id="WP_379088643.1">
    <property type="nucleotide sequence ID" value="NZ_JBHTJO010000001.1"/>
</dbReference>
<accession>A0ABW3JBK9</accession>
<dbReference type="Pfam" id="PF13177">
    <property type="entry name" value="DNA_pol3_delta2"/>
    <property type="match status" value="1"/>
</dbReference>
<proteinExistence type="predicted"/>
<evidence type="ECO:0000256" key="1">
    <source>
        <dbReference type="SAM" id="MobiDB-lite"/>
    </source>
</evidence>
<dbReference type="PANTHER" id="PTHR11669:SF8">
    <property type="entry name" value="DNA POLYMERASE III SUBUNIT DELTA"/>
    <property type="match status" value="1"/>
</dbReference>
<organism evidence="2 3">
    <name type="scientific">Methyloligella solikamskensis</name>
    <dbReference type="NCBI Taxonomy" id="1177756"/>
    <lineage>
        <taxon>Bacteria</taxon>
        <taxon>Pseudomonadati</taxon>
        <taxon>Pseudomonadota</taxon>
        <taxon>Alphaproteobacteria</taxon>
        <taxon>Hyphomicrobiales</taxon>
        <taxon>Hyphomicrobiaceae</taxon>
        <taxon>Methyloligella</taxon>
    </lineage>
</organism>
<dbReference type="NCBIfam" id="NF005677">
    <property type="entry name" value="PRK07471.1"/>
    <property type="match status" value="1"/>
</dbReference>
<name>A0ABW3JBK9_9HYPH</name>
<reference evidence="3" key="1">
    <citation type="journal article" date="2019" name="Int. J. Syst. Evol. Microbiol.">
        <title>The Global Catalogue of Microorganisms (GCM) 10K type strain sequencing project: providing services to taxonomists for standard genome sequencing and annotation.</title>
        <authorList>
            <consortium name="The Broad Institute Genomics Platform"/>
            <consortium name="The Broad Institute Genome Sequencing Center for Infectious Disease"/>
            <person name="Wu L."/>
            <person name="Ma J."/>
        </authorList>
    </citation>
    <scope>NUCLEOTIDE SEQUENCE [LARGE SCALE GENOMIC DNA]</scope>
    <source>
        <strain evidence="3">CCUG 61697</strain>
    </source>
</reference>
<keyword evidence="3" id="KW-1185">Reference proteome</keyword>